<feature type="region of interest" description="Disordered" evidence="2">
    <location>
        <begin position="244"/>
        <end position="324"/>
    </location>
</feature>
<evidence type="ECO:0000313" key="4">
    <source>
        <dbReference type="Proteomes" id="UP000297475"/>
    </source>
</evidence>
<name>A0A4Z0WEG3_9GAMM</name>
<feature type="coiled-coil region" evidence="1">
    <location>
        <begin position="526"/>
        <end position="573"/>
    </location>
</feature>
<comment type="caution">
    <text evidence="3">The sequence shown here is derived from an EMBL/GenBank/DDBJ whole genome shotgun (WGS) entry which is preliminary data.</text>
</comment>
<proteinExistence type="predicted"/>
<dbReference type="Pfam" id="PF03993">
    <property type="entry name" value="DUF349"/>
    <property type="match status" value="3"/>
</dbReference>
<gene>
    <name evidence="3" type="ORF">E4656_13880</name>
</gene>
<dbReference type="Proteomes" id="UP000297475">
    <property type="component" value="Unassembled WGS sequence"/>
</dbReference>
<organism evidence="3 4">
    <name type="scientific">Natronospirillum operosum</name>
    <dbReference type="NCBI Taxonomy" id="2759953"/>
    <lineage>
        <taxon>Bacteria</taxon>
        <taxon>Pseudomonadati</taxon>
        <taxon>Pseudomonadota</taxon>
        <taxon>Gammaproteobacteria</taxon>
        <taxon>Oceanospirillales</taxon>
        <taxon>Natronospirillaceae</taxon>
        <taxon>Natronospirillum</taxon>
    </lineage>
</organism>
<feature type="compositionally biased region" description="Basic and acidic residues" evidence="2">
    <location>
        <begin position="312"/>
        <end position="321"/>
    </location>
</feature>
<dbReference type="InterPro" id="IPR007139">
    <property type="entry name" value="DUF349"/>
</dbReference>
<sequence length="852" mass="97079">MLGKLFKRSGLTRAEDVQALSREQDSETLRALVLDAEVDPPLRVTALQHLQDATVAAECWQATELPAALRGAALELLRARLEQDISFLDTLSDWSPVARYGLLHDAWSEGCADWLAWQDEQTCLELAQQAHRPQARHQAAEHIASVDALQALQRQAKGHDKVMYRLAKTRLQNLRAVAEQQAARDQALEQVRQGLQKLVQTTYDPLLEGKLNHLLHKLDDIQPSPEEQSAIEPLANQVRQRLEQVRAERAPAQQASEPEPPATPETVASPPSVEATADPEAGEPAAQEEPAVTPDQTTAAPGNADEDTSTEDPARAEERRHVGAVRSLLRRGRGAVRGGHLRQARGIWRSIEEHLNALSDGHAGLREETVVFHAELQKLADWQSFAVEPKMEQLIAHMRQLCERHMHPQDKADAVQALQKEWRQLSRGSGGQHQDLWDQFHDLAEQAYAPCKEYFAEQAELQVVNASKRRELIDQLHQYYETNDWHNPDWTEVEKVLRLAARDWRHFSPVKPKDHRATEKDYSAIVQRIRDQLNKEYDRNRQERQRIIEAAKALREEDNIRTATEQLKVLQQEWKQSGRTHRKDDQRLWHDFRAVCDDLFARRDEQTQAFKAELEHNLSTALAVIERIEQAADTTDTAALKAALAELPSWEAEFEACGVLPKARVEETRQRFREAVRTLRSARDQQRHARERQTWEALFERLHELARLESAMHEGRFDADQKAAVAQAWADTANLPSVVSQLSQRLQSALQAFEQQQAPQHTEADLSAHQRSIVLLEVLADIESPQADRSLRMEVQVQRLADNMGQKPDRQDMEQALVAWAGRPALLAETEYEPLHERAKVACLRYFSKVDQ</sequence>
<feature type="compositionally biased region" description="Low complexity" evidence="2">
    <location>
        <begin position="282"/>
        <end position="291"/>
    </location>
</feature>
<dbReference type="AlphaFoldDB" id="A0A4Z0WEG3"/>
<evidence type="ECO:0000256" key="1">
    <source>
        <dbReference type="SAM" id="Coils"/>
    </source>
</evidence>
<dbReference type="OrthoDB" id="5523335at2"/>
<evidence type="ECO:0000256" key="2">
    <source>
        <dbReference type="SAM" id="MobiDB-lite"/>
    </source>
</evidence>
<keyword evidence="1" id="KW-0175">Coiled coil</keyword>
<keyword evidence="4" id="KW-1185">Reference proteome</keyword>
<dbReference type="EMBL" id="SRMF01000005">
    <property type="protein sequence ID" value="TGG92553.1"/>
    <property type="molecule type" value="Genomic_DNA"/>
</dbReference>
<accession>A0A4Z0WEG3</accession>
<protein>
    <submittedName>
        <fullName evidence="3">DUF349 domain-containing protein</fullName>
    </submittedName>
</protein>
<evidence type="ECO:0000313" key="3">
    <source>
        <dbReference type="EMBL" id="TGG92553.1"/>
    </source>
</evidence>
<dbReference type="RefSeq" id="WP_135483886.1">
    <property type="nucleotide sequence ID" value="NZ_SRMF01000005.1"/>
</dbReference>
<reference evidence="3 4" key="1">
    <citation type="submission" date="2019-04" db="EMBL/GenBank/DDBJ databases">
        <title>Natronospirillum operosus gen. nov., sp. nov., a haloalkaliphilic satellite isolated from decaying biomass of laboratory culture of cyanobacterium Geitlerinema sp. and proposal of Natronospirillaceae fam. nov. and Saccharospirillaceae fam. nov.</title>
        <authorList>
            <person name="Kevbrin V."/>
            <person name="Boltyanskaya Y."/>
            <person name="Koziaeva V."/>
            <person name="Grouzdev D.S."/>
            <person name="Park M."/>
            <person name="Cho J."/>
        </authorList>
    </citation>
    <scope>NUCLEOTIDE SEQUENCE [LARGE SCALE GENOMIC DNA]</scope>
    <source>
        <strain evidence="3 4">G-116</strain>
    </source>
</reference>